<dbReference type="GO" id="GO:0003677">
    <property type="term" value="F:DNA binding"/>
    <property type="evidence" value="ECO:0007669"/>
    <property type="project" value="InterPro"/>
</dbReference>
<keyword evidence="3" id="KW-1185">Reference proteome</keyword>
<protein>
    <recommendedName>
        <fullName evidence="1">HTH merR-type domain-containing protein</fullName>
    </recommendedName>
</protein>
<feature type="domain" description="HTH merR-type" evidence="1">
    <location>
        <begin position="16"/>
        <end position="70"/>
    </location>
</feature>
<comment type="caution">
    <text evidence="2">The sequence shown here is derived from an EMBL/GenBank/DDBJ whole genome shotgun (WGS) entry which is preliminary data.</text>
</comment>
<dbReference type="GO" id="GO:0006355">
    <property type="term" value="P:regulation of DNA-templated transcription"/>
    <property type="evidence" value="ECO:0007669"/>
    <property type="project" value="InterPro"/>
</dbReference>
<evidence type="ECO:0000259" key="1">
    <source>
        <dbReference type="Pfam" id="PF13411"/>
    </source>
</evidence>
<gene>
    <name evidence="2" type="ORF">JI744_11860</name>
</gene>
<proteinExistence type="predicted"/>
<accession>A0A8J7SUS1</accession>
<dbReference type="EMBL" id="JAESVP010000005">
    <property type="protein sequence ID" value="MBL4928802.1"/>
    <property type="molecule type" value="Genomic_DNA"/>
</dbReference>
<name>A0A8J7SUS1_9RHOB</name>
<evidence type="ECO:0000313" key="3">
    <source>
        <dbReference type="Proteomes" id="UP000619033"/>
    </source>
</evidence>
<evidence type="ECO:0000313" key="2">
    <source>
        <dbReference type="EMBL" id="MBL4928802.1"/>
    </source>
</evidence>
<reference evidence="2" key="1">
    <citation type="submission" date="2021-01" db="EMBL/GenBank/DDBJ databases">
        <title>Genome seq and assembly of Tabrizicola sp. KVB23.</title>
        <authorList>
            <person name="Chhetri G."/>
        </authorList>
    </citation>
    <scope>NUCLEOTIDE SEQUENCE</scope>
    <source>
        <strain evidence="2">KVB23</strain>
    </source>
</reference>
<dbReference type="AlphaFoldDB" id="A0A8J7SUS1"/>
<dbReference type="Proteomes" id="UP000619033">
    <property type="component" value="Unassembled WGS sequence"/>
</dbReference>
<dbReference type="InterPro" id="IPR000551">
    <property type="entry name" value="MerR-type_HTH_dom"/>
</dbReference>
<dbReference type="RefSeq" id="WP_202661154.1">
    <property type="nucleotide sequence ID" value="NZ_JAESVP010000005.1"/>
</dbReference>
<dbReference type="Pfam" id="PF13411">
    <property type="entry name" value="MerR_1"/>
    <property type="match status" value="1"/>
</dbReference>
<sequence>MTAFGNTPFSPTEPAFTVAEAARVSGNTELDIRNWMRRDVISVGAKNRLGRIMFTALDIVQLKVIGDMNKLLGTDPSASLPIAKHVMEHCAAWLRRDNKHLHRTEDGFKRETNLVLHLGDDGRTPVMTLFERDILTLSATDRGQGSDWTRRPIVVLPVEQFFGDVLEELFQILEGEDVDGT</sequence>
<organism evidence="2 3">
    <name type="scientific">Fuscibacter oryzae</name>
    <dbReference type="NCBI Taxonomy" id="2803939"/>
    <lineage>
        <taxon>Bacteria</taxon>
        <taxon>Pseudomonadati</taxon>
        <taxon>Pseudomonadota</taxon>
        <taxon>Alphaproteobacteria</taxon>
        <taxon>Rhodobacterales</taxon>
        <taxon>Paracoccaceae</taxon>
        <taxon>Fuscibacter</taxon>
    </lineage>
</organism>